<dbReference type="Proteomes" id="UP000244248">
    <property type="component" value="Unassembled WGS sequence"/>
</dbReference>
<feature type="chain" id="PRO_5015599689" description="Outer membrane protein beta-barrel domain-containing protein" evidence="1">
    <location>
        <begin position="26"/>
        <end position="178"/>
    </location>
</feature>
<protein>
    <recommendedName>
        <fullName evidence="4">Outer membrane protein beta-barrel domain-containing protein</fullName>
    </recommendedName>
</protein>
<dbReference type="SUPFAM" id="SSF56935">
    <property type="entry name" value="Porins"/>
    <property type="match status" value="1"/>
</dbReference>
<keyword evidence="1" id="KW-0732">Signal</keyword>
<dbReference type="Gene3D" id="2.40.160.10">
    <property type="entry name" value="Porin"/>
    <property type="match status" value="1"/>
</dbReference>
<organism evidence="2 3">
    <name type="scientific">Stenotrophobium rhamnosiphilum</name>
    <dbReference type="NCBI Taxonomy" id="2029166"/>
    <lineage>
        <taxon>Bacteria</taxon>
        <taxon>Pseudomonadati</taxon>
        <taxon>Pseudomonadota</taxon>
        <taxon>Gammaproteobacteria</taxon>
        <taxon>Nevskiales</taxon>
        <taxon>Nevskiaceae</taxon>
        <taxon>Stenotrophobium</taxon>
    </lineage>
</organism>
<evidence type="ECO:0000313" key="3">
    <source>
        <dbReference type="Proteomes" id="UP000244248"/>
    </source>
</evidence>
<evidence type="ECO:0000313" key="2">
    <source>
        <dbReference type="EMBL" id="PTU30061.1"/>
    </source>
</evidence>
<feature type="signal peptide" evidence="1">
    <location>
        <begin position="1"/>
        <end position="25"/>
    </location>
</feature>
<comment type="caution">
    <text evidence="2">The sequence shown here is derived from an EMBL/GenBank/DDBJ whole genome shotgun (WGS) entry which is preliminary data.</text>
</comment>
<evidence type="ECO:0008006" key="4">
    <source>
        <dbReference type="Google" id="ProtNLM"/>
    </source>
</evidence>
<sequence length="178" mass="19386">MKPKHLRVALVAAAAMSFMPFVASAFDYNYVEGGYLHRDNDLSDEGGFRLAGAFDIAPNIGVFGEYDNVSSYDQFTAGLQYHAPINNDLDFTAGASVEHFTGAGDSNTGLGLRAGVRWDIVPGQWELNPELRYIRIDGENLTSARVGGLYHINKNFAVNAALQGGDDDRVEAGLRYSF</sequence>
<gene>
    <name evidence="2" type="ORF">CJD38_16060</name>
</gene>
<evidence type="ECO:0000256" key="1">
    <source>
        <dbReference type="SAM" id="SignalP"/>
    </source>
</evidence>
<dbReference type="InterPro" id="IPR023614">
    <property type="entry name" value="Porin_dom_sf"/>
</dbReference>
<keyword evidence="3" id="KW-1185">Reference proteome</keyword>
<reference evidence="2 3" key="1">
    <citation type="submission" date="2018-04" db="EMBL/GenBank/DDBJ databases">
        <title>Novel species isolated from glacier.</title>
        <authorList>
            <person name="Liu Q."/>
            <person name="Xin Y.-H."/>
        </authorList>
    </citation>
    <scope>NUCLEOTIDE SEQUENCE [LARGE SCALE GENOMIC DNA]</scope>
    <source>
        <strain evidence="2 3">GT1R17</strain>
    </source>
</reference>
<accession>A0A2T5MBY0</accession>
<dbReference type="OrthoDB" id="5730472at2"/>
<name>A0A2T5MBY0_9GAMM</name>
<dbReference type="EMBL" id="QANS01000007">
    <property type="protein sequence ID" value="PTU30061.1"/>
    <property type="molecule type" value="Genomic_DNA"/>
</dbReference>
<dbReference type="AlphaFoldDB" id="A0A2T5MBY0"/>
<proteinExistence type="predicted"/>
<dbReference type="RefSeq" id="WP_107941407.1">
    <property type="nucleotide sequence ID" value="NZ_QANS01000007.1"/>
</dbReference>